<evidence type="ECO:0000313" key="5">
    <source>
        <dbReference type="Proteomes" id="UP000654482"/>
    </source>
</evidence>
<proteinExistence type="predicted"/>
<dbReference type="PANTHER" id="PTHR43800">
    <property type="entry name" value="PEPTIDYL-LYSINE N-ACETYLTRANSFERASE YJAB"/>
    <property type="match status" value="1"/>
</dbReference>
<reference evidence="4" key="1">
    <citation type="submission" date="2020-10" db="EMBL/GenBank/DDBJ databases">
        <authorList>
            <person name="Castelo-Branco R."/>
            <person name="Eusebio N."/>
            <person name="Adriana R."/>
            <person name="Vieira A."/>
            <person name="Brugerolle De Fraissinette N."/>
            <person name="Rezende De Castro R."/>
            <person name="Schneider M.P."/>
            <person name="Vasconcelos V."/>
            <person name="Leao P.N."/>
        </authorList>
    </citation>
    <scope>NUCLEOTIDE SEQUENCE</scope>
    <source>
        <strain evidence="4">LEGE 07157</strain>
    </source>
</reference>
<dbReference type="AlphaFoldDB" id="A0A8J7DY35"/>
<comment type="caution">
    <text evidence="4">The sequence shown here is derived from an EMBL/GenBank/DDBJ whole genome shotgun (WGS) entry which is preliminary data.</text>
</comment>
<feature type="region of interest" description="Disordered" evidence="3">
    <location>
        <begin position="376"/>
        <end position="415"/>
    </location>
</feature>
<organism evidence="4 5">
    <name type="scientific">Lusitaniella coriacea LEGE 07157</name>
    <dbReference type="NCBI Taxonomy" id="945747"/>
    <lineage>
        <taxon>Bacteria</taxon>
        <taxon>Bacillati</taxon>
        <taxon>Cyanobacteriota</taxon>
        <taxon>Cyanophyceae</taxon>
        <taxon>Spirulinales</taxon>
        <taxon>Lusitaniellaceae</taxon>
        <taxon>Lusitaniella</taxon>
    </lineage>
</organism>
<dbReference type="InterPro" id="IPR016181">
    <property type="entry name" value="Acyl_CoA_acyltransferase"/>
</dbReference>
<feature type="compositionally biased region" description="Basic and acidic residues" evidence="3">
    <location>
        <begin position="385"/>
        <end position="415"/>
    </location>
</feature>
<keyword evidence="5" id="KW-1185">Reference proteome</keyword>
<dbReference type="GO" id="GO:0016746">
    <property type="term" value="F:acyltransferase activity"/>
    <property type="evidence" value="ECO:0007669"/>
    <property type="project" value="UniProtKB-KW"/>
</dbReference>
<keyword evidence="2" id="KW-0012">Acyltransferase</keyword>
<evidence type="ECO:0000256" key="1">
    <source>
        <dbReference type="ARBA" id="ARBA00022679"/>
    </source>
</evidence>
<gene>
    <name evidence="4" type="ORF">IQ249_15770</name>
</gene>
<dbReference type="RefSeq" id="WP_194030447.1">
    <property type="nucleotide sequence ID" value="NZ_JADEWZ010000024.1"/>
</dbReference>
<evidence type="ECO:0000256" key="2">
    <source>
        <dbReference type="ARBA" id="ARBA00023315"/>
    </source>
</evidence>
<dbReference type="EMBL" id="JADEWZ010000024">
    <property type="protein sequence ID" value="MBE9117357.1"/>
    <property type="molecule type" value="Genomic_DNA"/>
</dbReference>
<keyword evidence="1" id="KW-0808">Transferase</keyword>
<evidence type="ECO:0000313" key="4">
    <source>
        <dbReference type="EMBL" id="MBE9117357.1"/>
    </source>
</evidence>
<dbReference type="SUPFAM" id="SSF55729">
    <property type="entry name" value="Acyl-CoA N-acyltransferases (Nat)"/>
    <property type="match status" value="1"/>
</dbReference>
<evidence type="ECO:0000256" key="3">
    <source>
        <dbReference type="SAM" id="MobiDB-lite"/>
    </source>
</evidence>
<name>A0A8J7DY35_9CYAN</name>
<protein>
    <submittedName>
        <fullName evidence="4">GNAT family N-acetyltransferase</fullName>
    </submittedName>
</protein>
<dbReference type="PANTHER" id="PTHR43800:SF1">
    <property type="entry name" value="PEPTIDYL-LYSINE N-ACETYLTRANSFERASE YJAB"/>
    <property type="match status" value="1"/>
</dbReference>
<dbReference type="Proteomes" id="UP000654482">
    <property type="component" value="Unassembled WGS sequence"/>
</dbReference>
<accession>A0A8J7DY35</accession>
<dbReference type="Gene3D" id="3.40.630.30">
    <property type="match status" value="1"/>
</dbReference>
<sequence>MNNVPLPKDCKIEIRSWQYRDLETIEALATESDSATSDSCSLSFGRQLQNVRHWYGLLKFISLFPNRYQHYFWVYVAEQGQHAIGMIQVSPFNSARSTWRVDRVLTNSQRTTAQLDTSDTGSQLLRHCFETIVEARNWLLEVNVNEKTTLALYRQNGFQPLAQLTYWAIAPELLEQLAQNEPNLPNLLPASNADAKLLYQLDTVSMPPLLRQVFDRHINDFKDSFFNRILNALGTWLGRTESASGYVFEPQRKAAIGYFKLDLCPDGTRCHQAQLTVHPAYTWLYPELLSQMAQIARKVPPQALQLASADYQPEREEYLEKLGAQRIEHTLLMSRSVWHKIRETRPLDALQLSEMLQGLQPRAPIPTRIAVWKSMLHSPQSPPGRDSEGNGRRTARDNNGSIKEDLPKKPPEPQS</sequence>